<sequence length="43" mass="4697">MGHPQLLLSRPPGGFRVGSPAVFLTRRRHVDLCRLASAVCPAR</sequence>
<comment type="caution">
    <text evidence="1">The sequence shown here is derived from an EMBL/GenBank/DDBJ whole genome shotgun (WGS) entry which is preliminary data.</text>
</comment>
<evidence type="ECO:0000313" key="2">
    <source>
        <dbReference type="Proteomes" id="UP001595947"/>
    </source>
</evidence>
<organism evidence="1 2">
    <name type="scientific">Actinomycetospora atypica</name>
    <dbReference type="NCBI Taxonomy" id="1290095"/>
    <lineage>
        <taxon>Bacteria</taxon>
        <taxon>Bacillati</taxon>
        <taxon>Actinomycetota</taxon>
        <taxon>Actinomycetes</taxon>
        <taxon>Pseudonocardiales</taxon>
        <taxon>Pseudonocardiaceae</taxon>
        <taxon>Actinomycetospora</taxon>
    </lineage>
</organism>
<dbReference type="RefSeq" id="WP_378037528.1">
    <property type="nucleotide sequence ID" value="NZ_JBHSIV010000020.1"/>
</dbReference>
<protein>
    <submittedName>
        <fullName evidence="1">Leader peptide</fullName>
    </submittedName>
</protein>
<dbReference type="InterPro" id="IPR049979">
    <property type="entry name" value="Cys_resp_CS_actino"/>
</dbReference>
<accession>A0ABV9YRP0</accession>
<dbReference type="Proteomes" id="UP001595947">
    <property type="component" value="Unassembled WGS sequence"/>
</dbReference>
<name>A0ABV9YRP0_9PSEU</name>
<proteinExistence type="predicted"/>
<dbReference type="EMBL" id="JBHSIV010000020">
    <property type="protein sequence ID" value="MFC5064180.1"/>
    <property type="molecule type" value="Genomic_DNA"/>
</dbReference>
<gene>
    <name evidence="1" type="ORF">ACFPBZ_18300</name>
</gene>
<evidence type="ECO:0000313" key="1">
    <source>
        <dbReference type="EMBL" id="MFC5064180.1"/>
    </source>
</evidence>
<reference evidence="2" key="1">
    <citation type="journal article" date="2019" name="Int. J. Syst. Evol. Microbiol.">
        <title>The Global Catalogue of Microorganisms (GCM) 10K type strain sequencing project: providing services to taxonomists for standard genome sequencing and annotation.</title>
        <authorList>
            <consortium name="The Broad Institute Genomics Platform"/>
            <consortium name="The Broad Institute Genome Sequencing Center for Infectious Disease"/>
            <person name="Wu L."/>
            <person name="Ma J."/>
        </authorList>
    </citation>
    <scope>NUCLEOTIDE SEQUENCE [LARGE SCALE GENOMIC DNA]</scope>
    <source>
        <strain evidence="2">CGMCC 4.7093</strain>
    </source>
</reference>
<dbReference type="NCBIfam" id="NF042934">
    <property type="entry name" value="cis_reg_atten"/>
    <property type="match status" value="1"/>
</dbReference>
<keyword evidence="2" id="KW-1185">Reference proteome</keyword>